<proteinExistence type="inferred from homology"/>
<dbReference type="SUPFAM" id="SSF49503">
    <property type="entry name" value="Cupredoxins"/>
    <property type="match status" value="1"/>
</dbReference>
<evidence type="ECO:0000256" key="2">
    <source>
        <dbReference type="SAM" id="MobiDB-lite"/>
    </source>
</evidence>
<feature type="region of interest" description="Disordered" evidence="2">
    <location>
        <begin position="189"/>
        <end position="212"/>
    </location>
</feature>
<dbReference type="EMBL" id="JXTC01000334">
    <property type="protein sequence ID" value="PON63686.1"/>
    <property type="molecule type" value="Genomic_DNA"/>
</dbReference>
<dbReference type="Pfam" id="PF07731">
    <property type="entry name" value="Cu-oxidase_2"/>
    <property type="match status" value="1"/>
</dbReference>
<feature type="domain" description="Plastocyanin-like" evidence="3">
    <location>
        <begin position="96"/>
        <end position="192"/>
    </location>
</feature>
<accession>A0A2P5CRT0</accession>
<dbReference type="InterPro" id="IPR011706">
    <property type="entry name" value="Cu-oxidase_C"/>
</dbReference>
<dbReference type="Proteomes" id="UP000237000">
    <property type="component" value="Unassembled WGS sequence"/>
</dbReference>
<feature type="compositionally biased region" description="Polar residues" evidence="2">
    <location>
        <begin position="41"/>
        <end position="57"/>
    </location>
</feature>
<evidence type="ECO:0000256" key="1">
    <source>
        <dbReference type="ARBA" id="ARBA00010609"/>
    </source>
</evidence>
<feature type="region of interest" description="Disordered" evidence="2">
    <location>
        <begin position="24"/>
        <end position="57"/>
    </location>
</feature>
<evidence type="ECO:0000313" key="4">
    <source>
        <dbReference type="EMBL" id="PON63686.1"/>
    </source>
</evidence>
<evidence type="ECO:0000259" key="3">
    <source>
        <dbReference type="Pfam" id="PF07731"/>
    </source>
</evidence>
<dbReference type="PANTHER" id="PTHR11709">
    <property type="entry name" value="MULTI-COPPER OXIDASE"/>
    <property type="match status" value="1"/>
</dbReference>
<organism evidence="4 5">
    <name type="scientific">Trema orientale</name>
    <name type="common">Charcoal tree</name>
    <name type="synonym">Celtis orientalis</name>
    <dbReference type="NCBI Taxonomy" id="63057"/>
    <lineage>
        <taxon>Eukaryota</taxon>
        <taxon>Viridiplantae</taxon>
        <taxon>Streptophyta</taxon>
        <taxon>Embryophyta</taxon>
        <taxon>Tracheophyta</taxon>
        <taxon>Spermatophyta</taxon>
        <taxon>Magnoliopsida</taxon>
        <taxon>eudicotyledons</taxon>
        <taxon>Gunneridae</taxon>
        <taxon>Pentapetalae</taxon>
        <taxon>rosids</taxon>
        <taxon>fabids</taxon>
        <taxon>Rosales</taxon>
        <taxon>Cannabaceae</taxon>
        <taxon>Trema</taxon>
    </lineage>
</organism>
<keyword evidence="5" id="KW-1185">Reference proteome</keyword>
<dbReference type="InParanoid" id="A0A2P5CRT0"/>
<protein>
    <submittedName>
        <fullName evidence="4">Copper-resistance protein</fullName>
    </submittedName>
</protein>
<dbReference type="AlphaFoldDB" id="A0A2P5CRT0"/>
<dbReference type="InterPro" id="IPR008972">
    <property type="entry name" value="Cupredoxin"/>
</dbReference>
<dbReference type="GO" id="GO:0016491">
    <property type="term" value="F:oxidoreductase activity"/>
    <property type="evidence" value="ECO:0007669"/>
    <property type="project" value="InterPro"/>
</dbReference>
<dbReference type="PANTHER" id="PTHR11709:SF292">
    <property type="entry name" value="LACCASE-1"/>
    <property type="match status" value="1"/>
</dbReference>
<dbReference type="InterPro" id="IPR045087">
    <property type="entry name" value="Cu-oxidase_fam"/>
</dbReference>
<gene>
    <name evidence="4" type="ORF">TorRG33x02_275480</name>
</gene>
<dbReference type="OrthoDB" id="2121828at2759"/>
<comment type="similarity">
    <text evidence="1">Belongs to the multicopper oxidase family.</text>
</comment>
<dbReference type="Gene3D" id="2.60.40.420">
    <property type="entry name" value="Cupredoxins - blue copper proteins"/>
    <property type="match status" value="1"/>
</dbReference>
<name>A0A2P5CRT0_TREOI</name>
<reference evidence="5" key="1">
    <citation type="submission" date="2016-06" db="EMBL/GenBank/DDBJ databases">
        <title>Parallel loss of symbiosis genes in relatives of nitrogen-fixing non-legume Parasponia.</title>
        <authorList>
            <person name="Van Velzen R."/>
            <person name="Holmer R."/>
            <person name="Bu F."/>
            <person name="Rutten L."/>
            <person name="Van Zeijl A."/>
            <person name="Liu W."/>
            <person name="Santuari L."/>
            <person name="Cao Q."/>
            <person name="Sharma T."/>
            <person name="Shen D."/>
            <person name="Roswanjaya Y."/>
            <person name="Wardhani T."/>
            <person name="Kalhor M.S."/>
            <person name="Jansen J."/>
            <person name="Van den Hoogen J."/>
            <person name="Gungor B."/>
            <person name="Hartog M."/>
            <person name="Hontelez J."/>
            <person name="Verver J."/>
            <person name="Yang W.-C."/>
            <person name="Schijlen E."/>
            <person name="Repin R."/>
            <person name="Schilthuizen M."/>
            <person name="Schranz E."/>
            <person name="Heidstra R."/>
            <person name="Miyata K."/>
            <person name="Fedorova E."/>
            <person name="Kohlen W."/>
            <person name="Bisseling T."/>
            <person name="Smit S."/>
            <person name="Geurts R."/>
        </authorList>
    </citation>
    <scope>NUCLEOTIDE SEQUENCE [LARGE SCALE GENOMIC DNA]</scope>
    <source>
        <strain evidence="5">cv. RG33-2</strain>
    </source>
</reference>
<evidence type="ECO:0000313" key="5">
    <source>
        <dbReference type="Proteomes" id="UP000237000"/>
    </source>
</evidence>
<sequence>MKSVDEDMENSVFRMSTPVAKKMRIKAKKKVKVPTDEKRSTQFTENPSQPKPPGQTTNVLLTVNRLPPPDSSSATFVMAARPYVTSIFPFDNSTTAEKPPRPFDYTGVDPMAENLNTEFGDKIMVFSYRSNVEIVLQGMSFLNVENHPIHVHGHKFFLVGKGFGNFDIAKDPGKYNLVVPPERNTVAVPTRGFDRDPIQGEQPKSLDHTLPS</sequence>
<comment type="caution">
    <text evidence="4">The sequence shown here is derived from an EMBL/GenBank/DDBJ whole genome shotgun (WGS) entry which is preliminary data.</text>
</comment>
<dbReference type="GO" id="GO:0005507">
    <property type="term" value="F:copper ion binding"/>
    <property type="evidence" value="ECO:0007669"/>
    <property type="project" value="InterPro"/>
</dbReference>
<dbReference type="STRING" id="63057.A0A2P5CRT0"/>